<dbReference type="Pfam" id="PF10397">
    <property type="entry name" value="ADSL_C"/>
    <property type="match status" value="1"/>
</dbReference>
<accession>A0A8J3MZP9</accession>
<name>A0A8J3MZP9_9CHLR</name>
<dbReference type="SMART" id="SM00998">
    <property type="entry name" value="ADSL_C"/>
    <property type="match status" value="1"/>
</dbReference>
<keyword evidence="5" id="KW-1185">Reference proteome</keyword>
<dbReference type="InterPro" id="IPR020557">
    <property type="entry name" value="Fumarate_lyase_CS"/>
</dbReference>
<dbReference type="RefSeq" id="WP_373324451.1">
    <property type="nucleotide sequence ID" value="NZ_BNJK01000001.1"/>
</dbReference>
<evidence type="ECO:0000259" key="3">
    <source>
        <dbReference type="SMART" id="SM00998"/>
    </source>
</evidence>
<comment type="similarity">
    <text evidence="2">Belongs to the class-II fumarase/aspartase family.</text>
</comment>
<dbReference type="PANTHER" id="PTHR43172">
    <property type="entry name" value="ADENYLOSUCCINATE LYASE"/>
    <property type="match status" value="1"/>
</dbReference>
<dbReference type="InterPro" id="IPR022761">
    <property type="entry name" value="Fumarate_lyase_N"/>
</dbReference>
<proteinExistence type="inferred from homology"/>
<dbReference type="InterPro" id="IPR000362">
    <property type="entry name" value="Fumarate_lyase_fam"/>
</dbReference>
<gene>
    <name evidence="4" type="primary">pcaB</name>
    <name evidence="4" type="ORF">KSF_007310</name>
</gene>
<sequence length="438" mass="47323">MFSTEEMSATFSSEAHIRSMLRFEAALAHAEARAGIIPHEAALSIEATCKVELFDIPALYREARKAGTLAIPLVKELTGRVEGEASRYVHWGATSQDVIDTAMMLQMREGIDLLVAGLLEIAAVCAKWSEQHRHTLMVGRTLLQHALPITFGLKAARWLAVTTRLMGELRERRAQEIAIQLGGAAGTLASLGEKGLLVGVYLAEELHLPGPDLPWHTERDRIVKIAMSVGVMAGTMAKIANDIVLLSQSEVGEVSEGRAAGKGGSSAMPQKRNPVDTTRAIASARLAVGMVPVLLSGMVQEHERDVGGWQSEWAALPELFCFTSGAVEGVRAAVVDLEIDPARMRANLDLTSGLVMAESLTLALAGKLGREEAYRIVQEACQQVVASGETLHQVVQGERRIQEHLSSEEIDLALDPENYLGSTDALIDRSLAAYQKIL</sequence>
<keyword evidence="1" id="KW-0456">Lyase</keyword>
<comment type="caution">
    <text evidence="4">The sequence shown here is derived from an EMBL/GenBank/DDBJ whole genome shotgun (WGS) entry which is preliminary data.</text>
</comment>
<feature type="domain" description="Adenylosuccinate lyase C-terminal" evidence="3">
    <location>
        <begin position="352"/>
        <end position="431"/>
    </location>
</feature>
<dbReference type="InterPro" id="IPR019468">
    <property type="entry name" value="AdenyloSucc_lyase_C"/>
</dbReference>
<dbReference type="GO" id="GO:0016829">
    <property type="term" value="F:lyase activity"/>
    <property type="evidence" value="ECO:0007669"/>
    <property type="project" value="UniProtKB-KW"/>
</dbReference>
<evidence type="ECO:0000313" key="5">
    <source>
        <dbReference type="Proteomes" id="UP000597444"/>
    </source>
</evidence>
<dbReference type="PROSITE" id="PS00163">
    <property type="entry name" value="FUMARATE_LYASES"/>
    <property type="match status" value="1"/>
</dbReference>
<dbReference type="InterPro" id="IPR012789">
    <property type="entry name" value="Protocat_PcaB-like"/>
</dbReference>
<dbReference type="NCBIfam" id="TIGR02426">
    <property type="entry name" value="protocat_pcaB"/>
    <property type="match status" value="1"/>
</dbReference>
<dbReference type="CDD" id="cd01597">
    <property type="entry name" value="pCLME"/>
    <property type="match status" value="1"/>
</dbReference>
<evidence type="ECO:0000313" key="4">
    <source>
        <dbReference type="EMBL" id="GHO90683.1"/>
    </source>
</evidence>
<dbReference type="SUPFAM" id="SSF48557">
    <property type="entry name" value="L-aspartase-like"/>
    <property type="match status" value="1"/>
</dbReference>
<dbReference type="PANTHER" id="PTHR43172:SF2">
    <property type="entry name" value="ADENYLOSUCCINATE LYASE C-TERMINAL DOMAIN-CONTAINING PROTEIN"/>
    <property type="match status" value="1"/>
</dbReference>
<protein>
    <submittedName>
        <fullName evidence="4">3-carboxy-cis,cis-muconate cycloisomerase</fullName>
    </submittedName>
</protein>
<dbReference type="Gene3D" id="1.20.200.10">
    <property type="entry name" value="Fumarase/aspartase (Central domain)"/>
    <property type="match status" value="1"/>
</dbReference>
<organism evidence="4 5">
    <name type="scientific">Reticulibacter mediterranei</name>
    <dbReference type="NCBI Taxonomy" id="2778369"/>
    <lineage>
        <taxon>Bacteria</taxon>
        <taxon>Bacillati</taxon>
        <taxon>Chloroflexota</taxon>
        <taxon>Ktedonobacteria</taxon>
        <taxon>Ktedonobacterales</taxon>
        <taxon>Reticulibacteraceae</taxon>
        <taxon>Reticulibacter</taxon>
    </lineage>
</organism>
<dbReference type="GO" id="GO:0019619">
    <property type="term" value="P:3,4-dihydroxybenzoate catabolic process"/>
    <property type="evidence" value="ECO:0007669"/>
    <property type="project" value="InterPro"/>
</dbReference>
<dbReference type="AlphaFoldDB" id="A0A8J3MZP9"/>
<dbReference type="Pfam" id="PF00206">
    <property type="entry name" value="Lyase_1"/>
    <property type="match status" value="1"/>
</dbReference>
<reference evidence="4" key="1">
    <citation type="submission" date="2020-10" db="EMBL/GenBank/DDBJ databases">
        <title>Taxonomic study of unclassified bacteria belonging to the class Ktedonobacteria.</title>
        <authorList>
            <person name="Yabe S."/>
            <person name="Wang C.M."/>
            <person name="Zheng Y."/>
            <person name="Sakai Y."/>
            <person name="Cavaletti L."/>
            <person name="Monciardini P."/>
            <person name="Donadio S."/>
        </authorList>
    </citation>
    <scope>NUCLEOTIDE SEQUENCE</scope>
    <source>
        <strain evidence="4">ID150040</strain>
    </source>
</reference>
<dbReference type="EMBL" id="BNJK01000001">
    <property type="protein sequence ID" value="GHO90683.1"/>
    <property type="molecule type" value="Genomic_DNA"/>
</dbReference>
<dbReference type="Gene3D" id="1.10.40.30">
    <property type="entry name" value="Fumarase/aspartase (C-terminal domain)"/>
    <property type="match status" value="1"/>
</dbReference>
<evidence type="ECO:0000256" key="1">
    <source>
        <dbReference type="ARBA" id="ARBA00023239"/>
    </source>
</evidence>
<evidence type="ECO:0000256" key="2">
    <source>
        <dbReference type="ARBA" id="ARBA00034772"/>
    </source>
</evidence>
<dbReference type="Proteomes" id="UP000597444">
    <property type="component" value="Unassembled WGS sequence"/>
</dbReference>
<dbReference type="InterPro" id="IPR008948">
    <property type="entry name" value="L-Aspartase-like"/>
</dbReference>
<dbReference type="PRINTS" id="PR00145">
    <property type="entry name" value="ARGSUCLYASE"/>
</dbReference>
<dbReference type="PRINTS" id="PR00149">
    <property type="entry name" value="FUMRATELYASE"/>
</dbReference>